<sequence length="69" mass="7879">MAVTNIFVTVFDFTTWTVPRGLPRGHMAPPNAILHAKHKKNIQGFLQDVTLNPNKLTLVVDFWRKHEGL</sequence>
<organism evidence="1 2">
    <name type="scientific">Symbiodinium microadriaticum</name>
    <name type="common">Dinoflagellate</name>
    <name type="synonym">Zooxanthella microadriatica</name>
    <dbReference type="NCBI Taxonomy" id="2951"/>
    <lineage>
        <taxon>Eukaryota</taxon>
        <taxon>Sar</taxon>
        <taxon>Alveolata</taxon>
        <taxon>Dinophyceae</taxon>
        <taxon>Suessiales</taxon>
        <taxon>Symbiodiniaceae</taxon>
        <taxon>Symbiodinium</taxon>
    </lineage>
</organism>
<reference evidence="1 2" key="1">
    <citation type="submission" date="2016-02" db="EMBL/GenBank/DDBJ databases">
        <title>Genome analysis of coral dinoflagellate symbionts highlights evolutionary adaptations to a symbiotic lifestyle.</title>
        <authorList>
            <person name="Aranda M."/>
            <person name="Li Y."/>
            <person name="Liew Y.J."/>
            <person name="Baumgarten S."/>
            <person name="Simakov O."/>
            <person name="Wilson M."/>
            <person name="Piel J."/>
            <person name="Ashoor H."/>
            <person name="Bougouffa S."/>
            <person name="Bajic V.B."/>
            <person name="Ryu T."/>
            <person name="Ravasi T."/>
            <person name="Bayer T."/>
            <person name="Micklem G."/>
            <person name="Kim H."/>
            <person name="Bhak J."/>
            <person name="Lajeunesse T.C."/>
            <person name="Voolstra C.R."/>
        </authorList>
    </citation>
    <scope>NUCLEOTIDE SEQUENCE [LARGE SCALE GENOMIC DNA]</scope>
    <source>
        <strain evidence="1 2">CCMP2467</strain>
    </source>
</reference>
<comment type="caution">
    <text evidence="1">The sequence shown here is derived from an EMBL/GenBank/DDBJ whole genome shotgun (WGS) entry which is preliminary data.</text>
</comment>
<dbReference type="AlphaFoldDB" id="A0A1Q9F675"/>
<proteinExistence type="predicted"/>
<gene>
    <name evidence="1" type="ORF">AK812_SmicGene614</name>
</gene>
<name>A0A1Q9F675_SYMMI</name>
<dbReference type="EMBL" id="LSRX01000006">
    <property type="protein sequence ID" value="OLQ15180.1"/>
    <property type="molecule type" value="Genomic_DNA"/>
</dbReference>
<dbReference type="Proteomes" id="UP000186817">
    <property type="component" value="Unassembled WGS sequence"/>
</dbReference>
<evidence type="ECO:0000313" key="2">
    <source>
        <dbReference type="Proteomes" id="UP000186817"/>
    </source>
</evidence>
<keyword evidence="2" id="KW-1185">Reference proteome</keyword>
<protein>
    <submittedName>
        <fullName evidence="1">Uncharacterized protein</fullName>
    </submittedName>
</protein>
<evidence type="ECO:0000313" key="1">
    <source>
        <dbReference type="EMBL" id="OLQ15180.1"/>
    </source>
</evidence>
<accession>A0A1Q9F675</accession>